<proteinExistence type="predicted"/>
<evidence type="ECO:0000256" key="6">
    <source>
        <dbReference type="SAM" id="Phobius"/>
    </source>
</evidence>
<dbReference type="InterPro" id="IPR036259">
    <property type="entry name" value="MFS_trans_sf"/>
</dbReference>
<feature type="transmembrane region" description="Helical" evidence="6">
    <location>
        <begin position="243"/>
        <end position="261"/>
    </location>
</feature>
<organism evidence="7 8">
    <name type="scientific">Kazachstania africana (strain ATCC 22294 / BCRC 22015 / CBS 2517 / CECT 1963 / NBRC 1671 / NRRL Y-8276)</name>
    <name type="common">Yeast</name>
    <name type="synonym">Kluyveromyces africanus</name>
    <dbReference type="NCBI Taxonomy" id="1071382"/>
    <lineage>
        <taxon>Eukaryota</taxon>
        <taxon>Fungi</taxon>
        <taxon>Dikarya</taxon>
        <taxon>Ascomycota</taxon>
        <taxon>Saccharomycotina</taxon>
        <taxon>Saccharomycetes</taxon>
        <taxon>Saccharomycetales</taxon>
        <taxon>Saccharomycetaceae</taxon>
        <taxon>Kazachstania</taxon>
    </lineage>
</organism>
<evidence type="ECO:0000313" key="8">
    <source>
        <dbReference type="Proteomes" id="UP000005220"/>
    </source>
</evidence>
<name>H2AXI2_KAZAF</name>
<comment type="subcellular location">
    <subcellularLocation>
        <location evidence="1">Membrane</location>
        <topology evidence="1">Multi-pass membrane protein</topology>
    </subcellularLocation>
</comment>
<dbReference type="Pfam" id="PF07690">
    <property type="entry name" value="MFS_1"/>
    <property type="match status" value="1"/>
</dbReference>
<feature type="region of interest" description="Disordered" evidence="5">
    <location>
        <begin position="1"/>
        <end position="41"/>
    </location>
</feature>
<dbReference type="InParanoid" id="H2AXI2"/>
<protein>
    <recommendedName>
        <fullName evidence="9">Major facilitator superfamily (MFS) profile domain-containing protein</fullName>
    </recommendedName>
</protein>
<dbReference type="FunCoup" id="H2AXI2">
    <property type="interactions" value="116"/>
</dbReference>
<accession>H2AXI2</accession>
<dbReference type="HOGENOM" id="CLU_017517_2_1_1"/>
<evidence type="ECO:0000256" key="2">
    <source>
        <dbReference type="ARBA" id="ARBA00022692"/>
    </source>
</evidence>
<dbReference type="RefSeq" id="XP_003958217.1">
    <property type="nucleotide sequence ID" value="XM_003958168.1"/>
</dbReference>
<dbReference type="eggNOG" id="KOG2816">
    <property type="taxonomic scope" value="Eukaryota"/>
</dbReference>
<evidence type="ECO:0008006" key="9">
    <source>
        <dbReference type="Google" id="ProtNLM"/>
    </source>
</evidence>
<dbReference type="AlphaFoldDB" id="H2AXI2"/>
<dbReference type="KEGG" id="kaf:KAFR_0G00490"/>
<dbReference type="GO" id="GO:0022857">
    <property type="term" value="F:transmembrane transporter activity"/>
    <property type="evidence" value="ECO:0007669"/>
    <property type="project" value="InterPro"/>
</dbReference>
<dbReference type="OrthoDB" id="3026777at2759"/>
<gene>
    <name evidence="7" type="primary">KAFR0G00490</name>
    <name evidence="7" type="ORF">KAFR_0G00490</name>
</gene>
<feature type="compositionally biased region" description="Low complexity" evidence="5">
    <location>
        <begin position="1"/>
        <end position="24"/>
    </location>
</feature>
<dbReference type="GeneID" id="13884573"/>
<feature type="transmembrane region" description="Helical" evidence="6">
    <location>
        <begin position="143"/>
        <end position="162"/>
    </location>
</feature>
<feature type="transmembrane region" description="Helical" evidence="6">
    <location>
        <begin position="418"/>
        <end position="437"/>
    </location>
</feature>
<feature type="transmembrane region" description="Helical" evidence="6">
    <location>
        <begin position="375"/>
        <end position="398"/>
    </location>
</feature>
<feature type="transmembrane region" description="Helical" evidence="6">
    <location>
        <begin position="443"/>
        <end position="464"/>
    </location>
</feature>
<evidence type="ECO:0000256" key="3">
    <source>
        <dbReference type="ARBA" id="ARBA00022989"/>
    </source>
</evidence>
<evidence type="ECO:0000256" key="4">
    <source>
        <dbReference type="ARBA" id="ARBA00023136"/>
    </source>
</evidence>
<dbReference type="InterPro" id="IPR011701">
    <property type="entry name" value="MFS"/>
</dbReference>
<evidence type="ECO:0000256" key="5">
    <source>
        <dbReference type="SAM" id="MobiDB-lite"/>
    </source>
</evidence>
<feature type="transmembrane region" description="Helical" evidence="6">
    <location>
        <begin position="476"/>
        <end position="499"/>
    </location>
</feature>
<keyword evidence="8" id="KW-1185">Reference proteome</keyword>
<feature type="transmembrane region" description="Helical" evidence="6">
    <location>
        <begin position="59"/>
        <end position="81"/>
    </location>
</feature>
<dbReference type="Proteomes" id="UP000005220">
    <property type="component" value="Chromosome 7"/>
</dbReference>
<feature type="transmembrane region" description="Helical" evidence="6">
    <location>
        <begin position="337"/>
        <end position="363"/>
    </location>
</feature>
<dbReference type="SUPFAM" id="SSF103473">
    <property type="entry name" value="MFS general substrate transporter"/>
    <property type="match status" value="1"/>
</dbReference>
<feature type="transmembrane region" description="Helical" evidence="6">
    <location>
        <begin position="168"/>
        <end position="189"/>
    </location>
</feature>
<sequence length="542" mass="60501">MPGAISNSESSTDNLLSNSSTSTDFDYDDTDSEERELQRLREEARSQHRHLSLLLRPSLSVVSILVILFCLSEMLFVTPLISLSMSKVCQHLTTDEGNTCNPQEVQELLSDISSKNMIISGIVSTFMAGKWGQISDRYGRIHVFSWITLIRILGNLLHVFSVSSYVHFHIWFIIATTAIAAFSGGMFAMSGNVSSYITDIIDSGNRATSMSIVSSTMHATVGLAPFIGSMLIKANNGNEVTAIYAATISSAILILLCNFAVTEPRHKEALEISQMSFKKRQDKIKNKHIENLSDSFDLFTRFKHYVNYYTRQLLDLLAPLKKLWLKKSKSGSLIPRYNVLLMLVIDTSLLCAMAGMMPSLVLFTTYKYEWKAVELGYLISFGGLCNAIVLSLVSPYFFKYLKKTLPTLSHSVDKVDIIAMRLSLCFVLLSLIILIKFNDQPYAIFIFLIIRSLGSIGTPTAQASIIKYYIENTGQIFGAIALLHSLCTLITPPLMLKIYGDTVSFKPEYFIYVPTIAILGSLGLTFLLRIVDDESQTDQNMP</sequence>
<keyword evidence="4 6" id="KW-0472">Membrane</keyword>
<dbReference type="STRING" id="1071382.H2AXI2"/>
<dbReference type="Gene3D" id="1.20.1250.20">
    <property type="entry name" value="MFS general substrate transporter like domains"/>
    <property type="match status" value="1"/>
</dbReference>
<keyword evidence="2 6" id="KW-0812">Transmembrane</keyword>
<dbReference type="EMBL" id="HE650827">
    <property type="protein sequence ID" value="CCF59082.1"/>
    <property type="molecule type" value="Genomic_DNA"/>
</dbReference>
<dbReference type="PANTHER" id="PTHR23507:SF1">
    <property type="entry name" value="FI18259P1-RELATED"/>
    <property type="match status" value="1"/>
</dbReference>
<feature type="compositionally biased region" description="Acidic residues" evidence="5">
    <location>
        <begin position="25"/>
        <end position="34"/>
    </location>
</feature>
<evidence type="ECO:0000256" key="1">
    <source>
        <dbReference type="ARBA" id="ARBA00004141"/>
    </source>
</evidence>
<keyword evidence="3 6" id="KW-1133">Transmembrane helix</keyword>
<evidence type="ECO:0000313" key="7">
    <source>
        <dbReference type="EMBL" id="CCF59082.1"/>
    </source>
</evidence>
<feature type="transmembrane region" description="Helical" evidence="6">
    <location>
        <begin position="511"/>
        <end position="531"/>
    </location>
</feature>
<reference evidence="7 8" key="1">
    <citation type="journal article" date="2011" name="Proc. Natl. Acad. Sci. U.S.A.">
        <title>Evolutionary erosion of yeast sex chromosomes by mating-type switching accidents.</title>
        <authorList>
            <person name="Gordon J.L."/>
            <person name="Armisen D."/>
            <person name="Proux-Wera E."/>
            <person name="Oheigeartaigh S.S."/>
            <person name="Byrne K.P."/>
            <person name="Wolfe K.H."/>
        </authorList>
    </citation>
    <scope>NUCLEOTIDE SEQUENCE [LARGE SCALE GENOMIC DNA]</scope>
    <source>
        <strain evidence="8">ATCC 22294 / BCRC 22015 / CBS 2517 / CECT 1963 / NBRC 1671 / NRRL Y-8276</strain>
    </source>
</reference>
<dbReference type="PANTHER" id="PTHR23507">
    <property type="entry name" value="ZGC:174356"/>
    <property type="match status" value="1"/>
</dbReference>
<dbReference type="GO" id="GO:0016020">
    <property type="term" value="C:membrane"/>
    <property type="evidence" value="ECO:0007669"/>
    <property type="project" value="UniProtKB-SubCell"/>
</dbReference>